<evidence type="ECO:0000256" key="2">
    <source>
        <dbReference type="ARBA" id="ARBA00022801"/>
    </source>
</evidence>
<feature type="domain" description="ATPase AAA-type core" evidence="5">
    <location>
        <begin position="231"/>
        <end position="277"/>
    </location>
</feature>
<evidence type="ECO:0000256" key="3">
    <source>
        <dbReference type="ARBA" id="ARBA00022840"/>
    </source>
</evidence>
<evidence type="ECO:0000259" key="5">
    <source>
        <dbReference type="Pfam" id="PF00004"/>
    </source>
</evidence>
<dbReference type="EMBL" id="MTKT01000785">
    <property type="protein sequence ID" value="OWM88791.1"/>
    <property type="molecule type" value="Genomic_DNA"/>
</dbReference>
<accession>A0A218XWA2</accession>
<dbReference type="AlphaFoldDB" id="A0A218XWA2"/>
<feature type="domain" description="AAA-type ATPase N-terminal" evidence="6">
    <location>
        <begin position="41"/>
        <end position="108"/>
    </location>
</feature>
<keyword evidence="2" id="KW-0378">Hydrolase</keyword>
<sequence>MIWRETTGNSSSGSAMANFFSTVGSCVAATLVYRSMAYNLFPHQVQEYFFASIKHYLSGLTFRLILVIEEYEDLGKNELYEAAQLVFSTRISNNLTPLKVSKPEKQLEIDVLRETKNRDWEVPTYTYKNRYFKLSFHKKHKIMVINSYLPHLIEEAESLKKGKKTPKLFTPSKGGYGYYGDRPRLWTSVSLDHPATFEILTMELAILDDHDRFVKRRHFYRKVGKAWKRGYLLYGPPGTGKSSLVAAMANYLKFDIYNLELTDVFSNSELRKLLVATANRSNLVVEDFNCSIEFHHPGTKSNEGLTDEEK</sequence>
<keyword evidence="4" id="KW-0460">Magnesium</keyword>
<gene>
    <name evidence="7" type="ORF">CDL15_Pgr020745</name>
</gene>
<evidence type="ECO:0000256" key="1">
    <source>
        <dbReference type="ARBA" id="ARBA00001946"/>
    </source>
</evidence>
<dbReference type="PANTHER" id="PTHR23070">
    <property type="entry name" value="BCS1 AAA-TYPE ATPASE"/>
    <property type="match status" value="1"/>
</dbReference>
<dbReference type="Proteomes" id="UP000197138">
    <property type="component" value="Unassembled WGS sequence"/>
</dbReference>
<dbReference type="PROSITE" id="PS51257">
    <property type="entry name" value="PROKAR_LIPOPROTEIN"/>
    <property type="match status" value="1"/>
</dbReference>
<evidence type="ECO:0000256" key="4">
    <source>
        <dbReference type="ARBA" id="ARBA00022842"/>
    </source>
</evidence>
<protein>
    <recommendedName>
        <fullName evidence="9">AAA-ATPase At3g50940-like</fullName>
    </recommendedName>
</protein>
<dbReference type="GO" id="GO:0005524">
    <property type="term" value="F:ATP binding"/>
    <property type="evidence" value="ECO:0007669"/>
    <property type="project" value="UniProtKB-KW"/>
</dbReference>
<keyword evidence="3" id="KW-0547">Nucleotide-binding</keyword>
<name>A0A218XWA2_PUNGR</name>
<dbReference type="Pfam" id="PF00004">
    <property type="entry name" value="AAA"/>
    <property type="match status" value="1"/>
</dbReference>
<dbReference type="InterPro" id="IPR027417">
    <property type="entry name" value="P-loop_NTPase"/>
</dbReference>
<evidence type="ECO:0000313" key="8">
    <source>
        <dbReference type="Proteomes" id="UP000197138"/>
    </source>
</evidence>
<dbReference type="InterPro" id="IPR050747">
    <property type="entry name" value="Mitochondrial_chaperone_BCS1"/>
</dbReference>
<dbReference type="InterPro" id="IPR003959">
    <property type="entry name" value="ATPase_AAA_core"/>
</dbReference>
<evidence type="ECO:0008006" key="9">
    <source>
        <dbReference type="Google" id="ProtNLM"/>
    </source>
</evidence>
<dbReference type="InterPro" id="IPR025753">
    <property type="entry name" value="AAA_N_dom"/>
</dbReference>
<comment type="caution">
    <text evidence="7">The sequence shown here is derived from an EMBL/GenBank/DDBJ whole genome shotgun (WGS) entry which is preliminary data.</text>
</comment>
<dbReference type="GO" id="GO:0016887">
    <property type="term" value="F:ATP hydrolysis activity"/>
    <property type="evidence" value="ECO:0007669"/>
    <property type="project" value="InterPro"/>
</dbReference>
<dbReference type="SUPFAM" id="SSF52540">
    <property type="entry name" value="P-loop containing nucleoside triphosphate hydrolases"/>
    <property type="match status" value="1"/>
</dbReference>
<evidence type="ECO:0000259" key="6">
    <source>
        <dbReference type="Pfam" id="PF14363"/>
    </source>
</evidence>
<dbReference type="Pfam" id="PF14363">
    <property type="entry name" value="AAA_assoc"/>
    <property type="match status" value="1"/>
</dbReference>
<organism evidence="7 8">
    <name type="scientific">Punica granatum</name>
    <name type="common">Pomegranate</name>
    <dbReference type="NCBI Taxonomy" id="22663"/>
    <lineage>
        <taxon>Eukaryota</taxon>
        <taxon>Viridiplantae</taxon>
        <taxon>Streptophyta</taxon>
        <taxon>Embryophyta</taxon>
        <taxon>Tracheophyta</taxon>
        <taxon>Spermatophyta</taxon>
        <taxon>Magnoliopsida</taxon>
        <taxon>eudicotyledons</taxon>
        <taxon>Gunneridae</taxon>
        <taxon>Pentapetalae</taxon>
        <taxon>rosids</taxon>
        <taxon>malvids</taxon>
        <taxon>Myrtales</taxon>
        <taxon>Lythraceae</taxon>
        <taxon>Punica</taxon>
    </lineage>
</organism>
<proteinExistence type="predicted"/>
<reference evidence="8" key="1">
    <citation type="journal article" date="2017" name="Plant J.">
        <title>The pomegranate (Punica granatum L.) genome and the genomics of punicalagin biosynthesis.</title>
        <authorList>
            <person name="Qin G."/>
            <person name="Xu C."/>
            <person name="Ming R."/>
            <person name="Tang H."/>
            <person name="Guyot R."/>
            <person name="Kramer E.M."/>
            <person name="Hu Y."/>
            <person name="Yi X."/>
            <person name="Qi Y."/>
            <person name="Xu X."/>
            <person name="Gao Z."/>
            <person name="Pan H."/>
            <person name="Jian J."/>
            <person name="Tian Y."/>
            <person name="Yue Z."/>
            <person name="Xu Y."/>
        </authorList>
    </citation>
    <scope>NUCLEOTIDE SEQUENCE [LARGE SCALE GENOMIC DNA]</scope>
    <source>
        <strain evidence="8">cv. Dabenzi</strain>
    </source>
</reference>
<keyword evidence="3" id="KW-0067">ATP-binding</keyword>
<dbReference type="Gene3D" id="3.40.50.300">
    <property type="entry name" value="P-loop containing nucleotide triphosphate hydrolases"/>
    <property type="match status" value="1"/>
</dbReference>
<evidence type="ECO:0000313" key="7">
    <source>
        <dbReference type="EMBL" id="OWM88791.1"/>
    </source>
</evidence>
<comment type="cofactor">
    <cofactor evidence="1">
        <name>Mg(2+)</name>
        <dbReference type="ChEBI" id="CHEBI:18420"/>
    </cofactor>
</comment>